<evidence type="ECO:0000313" key="1">
    <source>
        <dbReference type="EMBL" id="AKG03513.1"/>
    </source>
</evidence>
<proteinExistence type="predicted"/>
<gene>
    <name evidence="1" type="ORF">AAV35_001080</name>
</gene>
<name>A0AAC8T6B2_9BACI</name>
<accession>A0AAC8T6B2</accession>
<dbReference type="KEGG" id="sje:AAV35_001080"/>
<dbReference type="EMBL" id="CP011361">
    <property type="protein sequence ID" value="AKG03513.1"/>
    <property type="molecule type" value="Genomic_DNA"/>
</dbReference>
<organism evidence="1 2">
    <name type="scientific">Salimicrobium jeotgali</name>
    <dbReference type="NCBI Taxonomy" id="1230341"/>
    <lineage>
        <taxon>Bacteria</taxon>
        <taxon>Bacillati</taxon>
        <taxon>Bacillota</taxon>
        <taxon>Bacilli</taxon>
        <taxon>Bacillales</taxon>
        <taxon>Bacillaceae</taxon>
        <taxon>Salimicrobium</taxon>
    </lineage>
</organism>
<reference evidence="2" key="1">
    <citation type="submission" date="2015-06" db="EMBL/GenBank/DDBJ databases">
        <title>Salimicrobium jeotgali MJ3, isolated from Myulchi jeot, a traditional Korean fermented seafood.</title>
        <authorList>
            <person name="Kim K.H."/>
            <person name="Jeon C.O."/>
            <person name="Jin H.M."/>
        </authorList>
    </citation>
    <scope>NUCLEOTIDE SEQUENCE [LARGE SCALE GENOMIC DNA]</scope>
    <source>
        <strain evidence="2">MJ3</strain>
    </source>
</reference>
<dbReference type="AlphaFoldDB" id="A0AAC8T6B2"/>
<sequence>MAISVFLDFKTYRPISQECTIVYKNVRANARNLFGRKKGWFVGLCLPEGRGVSKKENRFTIQNVIRMYDNIKNKRET</sequence>
<protein>
    <submittedName>
        <fullName evidence="1">Uncharacterized protein</fullName>
    </submittedName>
</protein>
<dbReference type="Proteomes" id="UP000092654">
    <property type="component" value="Chromosome"/>
</dbReference>
<evidence type="ECO:0000313" key="2">
    <source>
        <dbReference type="Proteomes" id="UP000092654"/>
    </source>
</evidence>